<feature type="compositionally biased region" description="Basic and acidic residues" evidence="1">
    <location>
        <begin position="553"/>
        <end position="563"/>
    </location>
</feature>
<feature type="compositionally biased region" description="Polar residues" evidence="1">
    <location>
        <begin position="238"/>
        <end position="266"/>
    </location>
</feature>
<evidence type="ECO:0000256" key="1">
    <source>
        <dbReference type="SAM" id="MobiDB-lite"/>
    </source>
</evidence>
<evidence type="ECO:0000313" key="4">
    <source>
        <dbReference type="Proteomes" id="UP000799444"/>
    </source>
</evidence>
<dbReference type="OrthoDB" id="3944567at2759"/>
<name>A0A9P4V0E2_9PLEO</name>
<feature type="compositionally biased region" description="Low complexity" evidence="1">
    <location>
        <begin position="385"/>
        <end position="396"/>
    </location>
</feature>
<keyword evidence="2" id="KW-0812">Transmembrane</keyword>
<keyword evidence="4" id="KW-1185">Reference proteome</keyword>
<feature type="compositionally biased region" description="Low complexity" evidence="1">
    <location>
        <begin position="294"/>
        <end position="313"/>
    </location>
</feature>
<organism evidence="3 4">
    <name type="scientific">Polyplosphaeria fusca</name>
    <dbReference type="NCBI Taxonomy" id="682080"/>
    <lineage>
        <taxon>Eukaryota</taxon>
        <taxon>Fungi</taxon>
        <taxon>Dikarya</taxon>
        <taxon>Ascomycota</taxon>
        <taxon>Pezizomycotina</taxon>
        <taxon>Dothideomycetes</taxon>
        <taxon>Pleosporomycetidae</taxon>
        <taxon>Pleosporales</taxon>
        <taxon>Tetraplosphaeriaceae</taxon>
        <taxon>Polyplosphaeria</taxon>
    </lineage>
</organism>
<feature type="region of interest" description="Disordered" evidence="1">
    <location>
        <begin position="487"/>
        <end position="506"/>
    </location>
</feature>
<protein>
    <submittedName>
        <fullName evidence="3">Uncharacterized protein</fullName>
    </submittedName>
</protein>
<feature type="transmembrane region" description="Helical" evidence="2">
    <location>
        <begin position="37"/>
        <end position="66"/>
    </location>
</feature>
<accession>A0A9P4V0E2</accession>
<feature type="region of interest" description="Disordered" evidence="1">
    <location>
        <begin position="211"/>
        <end position="332"/>
    </location>
</feature>
<dbReference type="EMBL" id="ML996162">
    <property type="protein sequence ID" value="KAF2733379.1"/>
    <property type="molecule type" value="Genomic_DNA"/>
</dbReference>
<feature type="transmembrane region" description="Helical" evidence="2">
    <location>
        <begin position="170"/>
        <end position="192"/>
    </location>
</feature>
<feature type="compositionally biased region" description="Polar residues" evidence="1">
    <location>
        <begin position="368"/>
        <end position="384"/>
    </location>
</feature>
<feature type="region of interest" description="Disordered" evidence="1">
    <location>
        <begin position="355"/>
        <end position="441"/>
    </location>
</feature>
<evidence type="ECO:0000256" key="2">
    <source>
        <dbReference type="SAM" id="Phobius"/>
    </source>
</evidence>
<comment type="caution">
    <text evidence="3">The sequence shown here is derived from an EMBL/GenBank/DDBJ whole genome shotgun (WGS) entry which is preliminary data.</text>
</comment>
<proteinExistence type="predicted"/>
<reference evidence="3" key="1">
    <citation type="journal article" date="2020" name="Stud. Mycol.">
        <title>101 Dothideomycetes genomes: a test case for predicting lifestyles and emergence of pathogens.</title>
        <authorList>
            <person name="Haridas S."/>
            <person name="Albert R."/>
            <person name="Binder M."/>
            <person name="Bloem J."/>
            <person name="Labutti K."/>
            <person name="Salamov A."/>
            <person name="Andreopoulos B."/>
            <person name="Baker S."/>
            <person name="Barry K."/>
            <person name="Bills G."/>
            <person name="Bluhm B."/>
            <person name="Cannon C."/>
            <person name="Castanera R."/>
            <person name="Culley D."/>
            <person name="Daum C."/>
            <person name="Ezra D."/>
            <person name="Gonzalez J."/>
            <person name="Henrissat B."/>
            <person name="Kuo A."/>
            <person name="Liang C."/>
            <person name="Lipzen A."/>
            <person name="Lutzoni F."/>
            <person name="Magnuson J."/>
            <person name="Mondo S."/>
            <person name="Nolan M."/>
            <person name="Ohm R."/>
            <person name="Pangilinan J."/>
            <person name="Park H.-J."/>
            <person name="Ramirez L."/>
            <person name="Alfaro M."/>
            <person name="Sun H."/>
            <person name="Tritt A."/>
            <person name="Yoshinaga Y."/>
            <person name="Zwiers L.-H."/>
            <person name="Turgeon B."/>
            <person name="Goodwin S."/>
            <person name="Spatafora J."/>
            <person name="Crous P."/>
            <person name="Grigoriev I."/>
        </authorList>
    </citation>
    <scope>NUCLEOTIDE SEQUENCE</scope>
    <source>
        <strain evidence="3">CBS 125425</strain>
    </source>
</reference>
<dbReference type="Proteomes" id="UP000799444">
    <property type="component" value="Unassembled WGS sequence"/>
</dbReference>
<feature type="compositionally biased region" description="Polar residues" evidence="1">
    <location>
        <begin position="404"/>
        <end position="421"/>
    </location>
</feature>
<feature type="transmembrane region" description="Helical" evidence="2">
    <location>
        <begin position="78"/>
        <end position="99"/>
    </location>
</feature>
<keyword evidence="2" id="KW-0472">Membrane</keyword>
<dbReference type="AlphaFoldDB" id="A0A9P4V0E2"/>
<feature type="region of interest" description="Disordered" evidence="1">
    <location>
        <begin position="552"/>
        <end position="585"/>
    </location>
</feature>
<keyword evidence="2" id="KW-1133">Transmembrane helix</keyword>
<feature type="transmembrane region" description="Helical" evidence="2">
    <location>
        <begin position="120"/>
        <end position="141"/>
    </location>
</feature>
<evidence type="ECO:0000313" key="3">
    <source>
        <dbReference type="EMBL" id="KAF2733379.1"/>
    </source>
</evidence>
<feature type="region of interest" description="Disordered" evidence="1">
    <location>
        <begin position="453"/>
        <end position="481"/>
    </location>
</feature>
<sequence length="608" mass="65793">MAESESSSGASQLLKSKACTLSNQICSRLEKIPRRKLTLVGITICLNVLLWSSVATLVTTVYLIASDPSDTTNIASEVLTLTSALTSISYIFLHTIFSLKQRIWKHQRRHPSILKKTSYVAIRLAVSLCVLWLLSSGWNMIIVARRPRCLPAAPDRAGWEAGTTCTVGRFGMAMAMIALLASCSLFGMLSVVRRPFEAHLLKHGYRVHVPQNPAPAVSRRPSPTRSASYASEKYQGRVSASTHRSTPSNHSNTDVDTLDLNNSPPGSTILAPSPIRTIGMGIFTSHAQPPPLPAAYIPPRTSSRSTSRDMSPPIFHPSTSNQHLPPPPRMSSLITPSGFVPLSVPAQYSASAWRAVHPPPTSPLGCSASRSHTHLPSASQGQNFSYRNRYSRSSVSLTRPHRLSTATPVGSEKGWSSRSGSTGPGEEGRRTPGSSNGDKPSANEIAYAILNGTAIPGHQPPKGHMRRSSAPDATTGAQQDFGRKAKGWKPTLRGQGEPAETPPIVIPRSSSADLLSKFSPDSSPDNEVNLKREFERELDFRLTLIRSLPFRKSRSESPLRPKSDIPLGAGDVARGSTGSRTPREADAVARRMTYDDVKNKPLPRIAAL</sequence>
<gene>
    <name evidence="3" type="ORF">EJ04DRAFT_273561</name>
</gene>